<comment type="caution">
    <text evidence="5">The sequence shown here is derived from an EMBL/GenBank/DDBJ whole genome shotgun (WGS) entry which is preliminary data.</text>
</comment>
<dbReference type="SUPFAM" id="SSF53448">
    <property type="entry name" value="Nucleotide-diphospho-sugar transferases"/>
    <property type="match status" value="1"/>
</dbReference>
<dbReference type="RefSeq" id="WP_010803303.1">
    <property type="nucleotide sequence ID" value="NZ_KE159513.1"/>
</dbReference>
<name>S0GRA5_9BACT</name>
<dbReference type="HOGENOM" id="CLU_025996_25_0_10"/>
<protein>
    <recommendedName>
        <fullName evidence="4">Glycosyltransferase 2-like domain-containing protein</fullName>
    </recommendedName>
</protein>
<reference evidence="5 6" key="1">
    <citation type="submission" date="2013-04" db="EMBL/GenBank/DDBJ databases">
        <title>The Genome Sequence of Parabacteroides goldsteinii dnLKV18.</title>
        <authorList>
            <consortium name="The Broad Institute Genomics Platform"/>
            <consortium name="The Broad Institute Genome Sequencing Center for Infectious Disease"/>
            <person name="Earl A."/>
            <person name="Xavier R."/>
            <person name="Kuhn K."/>
            <person name="Stappenbeck T."/>
            <person name="Walker B."/>
            <person name="Young S."/>
            <person name="Zeng Q."/>
            <person name="Gargeya S."/>
            <person name="Fitzgerald M."/>
            <person name="Haas B."/>
            <person name="Abouelleil A."/>
            <person name="Allen A.W."/>
            <person name="Alvarado L."/>
            <person name="Arachchi H.M."/>
            <person name="Berlin A.M."/>
            <person name="Chapman S.B."/>
            <person name="Gainer-Dewar J."/>
            <person name="Goldberg J."/>
            <person name="Griggs A."/>
            <person name="Gujja S."/>
            <person name="Hansen M."/>
            <person name="Howarth C."/>
            <person name="Imamovic A."/>
            <person name="Ireland A."/>
            <person name="Larimer J."/>
            <person name="McCowan C."/>
            <person name="Murphy C."/>
            <person name="Pearson M."/>
            <person name="Poon T.W."/>
            <person name="Priest M."/>
            <person name="Roberts A."/>
            <person name="Saif S."/>
            <person name="Shea T."/>
            <person name="Sisk P."/>
            <person name="Sykes S."/>
            <person name="Wortman J."/>
            <person name="Nusbaum C."/>
            <person name="Birren B."/>
        </authorList>
    </citation>
    <scope>NUCLEOTIDE SEQUENCE [LARGE SCALE GENOMIC DNA]</scope>
    <source>
        <strain evidence="6">dnLKV18</strain>
    </source>
</reference>
<keyword evidence="6" id="KW-1185">Reference proteome</keyword>
<dbReference type="Proteomes" id="UP000014140">
    <property type="component" value="Unassembled WGS sequence"/>
</dbReference>
<evidence type="ECO:0000259" key="4">
    <source>
        <dbReference type="Pfam" id="PF00535"/>
    </source>
</evidence>
<dbReference type="EMBL" id="ASSQ01000005">
    <property type="protein sequence ID" value="EOS19037.1"/>
    <property type="molecule type" value="Genomic_DNA"/>
</dbReference>
<dbReference type="PATRIC" id="fig|1235789.3.peg.1213"/>
<gene>
    <name evidence="5" type="ORF">C803_01200</name>
</gene>
<dbReference type="Pfam" id="PF00535">
    <property type="entry name" value="Glycos_transf_2"/>
    <property type="match status" value="1"/>
</dbReference>
<dbReference type="InterPro" id="IPR029044">
    <property type="entry name" value="Nucleotide-diphossugar_trans"/>
</dbReference>
<accession>S0GRA5</accession>
<sequence length="333" mass="38988">MIRFSVIVPAYRVEQYLSKCIESIIRQTYLNLEIILVNDGSPDGCLQIMEYYAAKDKRIRVISQTNMGLSEARNAGLKIATGDYVAFVDSDDWIEKEMFEVLAAHLDSKPSDYTCFRLQFDNEKTGTCFVYGKPYSIMKLEESENILKDTLNLTHIPTSACSKVYNRTFLEKHVLRFEKGIVNEDTLFSIQAACYARKVTFVNKVLYHTTEREGSISRSSQERLFLDMHKAFLKAKECLVETGYFDSFQNRYEARYLRSILYNQLQAAQRLSYREFVKIMASCFQHTFYRQYNVGSVRRYLSLNYRIMLIFSQSLLLFFIVVRIMNRVGVRMH</sequence>
<dbReference type="PANTHER" id="PTHR22916:SF51">
    <property type="entry name" value="GLYCOSYLTRANSFERASE EPSH-RELATED"/>
    <property type="match status" value="1"/>
</dbReference>
<evidence type="ECO:0000313" key="5">
    <source>
        <dbReference type="EMBL" id="EOS19037.1"/>
    </source>
</evidence>
<evidence type="ECO:0000313" key="6">
    <source>
        <dbReference type="Proteomes" id="UP000014140"/>
    </source>
</evidence>
<dbReference type="CDD" id="cd00761">
    <property type="entry name" value="Glyco_tranf_GTA_type"/>
    <property type="match status" value="1"/>
</dbReference>
<keyword evidence="3" id="KW-1133">Transmembrane helix</keyword>
<proteinExistence type="predicted"/>
<keyword evidence="3" id="KW-0812">Transmembrane</keyword>
<dbReference type="InterPro" id="IPR001173">
    <property type="entry name" value="Glyco_trans_2-like"/>
</dbReference>
<dbReference type="PANTHER" id="PTHR22916">
    <property type="entry name" value="GLYCOSYLTRANSFERASE"/>
    <property type="match status" value="1"/>
</dbReference>
<dbReference type="Gene3D" id="3.90.550.10">
    <property type="entry name" value="Spore Coat Polysaccharide Biosynthesis Protein SpsA, Chain A"/>
    <property type="match status" value="1"/>
</dbReference>
<evidence type="ECO:0000256" key="2">
    <source>
        <dbReference type="ARBA" id="ARBA00022679"/>
    </source>
</evidence>
<evidence type="ECO:0000256" key="3">
    <source>
        <dbReference type="SAM" id="Phobius"/>
    </source>
</evidence>
<feature type="domain" description="Glycosyltransferase 2-like" evidence="4">
    <location>
        <begin position="5"/>
        <end position="152"/>
    </location>
</feature>
<organism evidence="5 6">
    <name type="scientific">Parabacteroides goldsteinii dnLKV18</name>
    <dbReference type="NCBI Taxonomy" id="1235789"/>
    <lineage>
        <taxon>Bacteria</taxon>
        <taxon>Pseudomonadati</taxon>
        <taxon>Bacteroidota</taxon>
        <taxon>Bacteroidia</taxon>
        <taxon>Bacteroidales</taxon>
        <taxon>Tannerellaceae</taxon>
        <taxon>Parabacteroides</taxon>
    </lineage>
</organism>
<keyword evidence="2" id="KW-0808">Transferase</keyword>
<evidence type="ECO:0000256" key="1">
    <source>
        <dbReference type="ARBA" id="ARBA00022676"/>
    </source>
</evidence>
<keyword evidence="3" id="KW-0472">Membrane</keyword>
<keyword evidence="1" id="KW-0328">Glycosyltransferase</keyword>
<dbReference type="GO" id="GO:0016758">
    <property type="term" value="F:hexosyltransferase activity"/>
    <property type="evidence" value="ECO:0007669"/>
    <property type="project" value="UniProtKB-ARBA"/>
</dbReference>
<dbReference type="AlphaFoldDB" id="S0GRA5"/>
<feature type="transmembrane region" description="Helical" evidence="3">
    <location>
        <begin position="305"/>
        <end position="325"/>
    </location>
</feature>